<dbReference type="Gene3D" id="3.60.20.30">
    <property type="entry name" value="(Glycosyl)asparaginase"/>
    <property type="match status" value="1"/>
</dbReference>
<dbReference type="InterPro" id="IPR029055">
    <property type="entry name" value="Ntn_hydrolases_N"/>
</dbReference>
<dbReference type="GO" id="GO:0005737">
    <property type="term" value="C:cytoplasm"/>
    <property type="evidence" value="ECO:0007669"/>
    <property type="project" value="TreeGrafter"/>
</dbReference>
<comment type="caution">
    <text evidence="4">The sequence shown here is derived from an EMBL/GenBank/DDBJ whole genome shotgun (WGS) entry which is preliminary data.</text>
</comment>
<protein>
    <recommendedName>
        <fullName evidence="6">Asparaginase</fullName>
    </recommendedName>
</protein>
<dbReference type="Pfam" id="PF01112">
    <property type="entry name" value="Asparaginase_2"/>
    <property type="match status" value="1"/>
</dbReference>
<dbReference type="SUPFAM" id="SSF56235">
    <property type="entry name" value="N-terminal nucleophile aminohydrolases (Ntn hydrolases)"/>
    <property type="match status" value="1"/>
</dbReference>
<evidence type="ECO:0000256" key="1">
    <source>
        <dbReference type="ARBA" id="ARBA00010872"/>
    </source>
</evidence>
<evidence type="ECO:0000313" key="5">
    <source>
        <dbReference type="Proteomes" id="UP001432027"/>
    </source>
</evidence>
<evidence type="ECO:0000256" key="2">
    <source>
        <dbReference type="PIRSR" id="PIRSR600246-1"/>
    </source>
</evidence>
<name>A0AAV5UAD3_9BILA</name>
<evidence type="ECO:0000313" key="4">
    <source>
        <dbReference type="EMBL" id="GMT03426.1"/>
    </source>
</evidence>
<dbReference type="CDD" id="cd04514">
    <property type="entry name" value="Taspase1_like"/>
    <property type="match status" value="1"/>
</dbReference>
<feature type="active site" description="Nucleophile" evidence="2">
    <location>
        <position position="176"/>
    </location>
</feature>
<dbReference type="AlphaFoldDB" id="A0AAV5UAD3"/>
<comment type="similarity">
    <text evidence="1">Belongs to the Ntn-hydrolase family.</text>
</comment>
<dbReference type="Proteomes" id="UP001432027">
    <property type="component" value="Unassembled WGS sequence"/>
</dbReference>
<dbReference type="EMBL" id="BTSX01000006">
    <property type="protein sequence ID" value="GMT03426.1"/>
    <property type="molecule type" value="Genomic_DNA"/>
</dbReference>
<dbReference type="PANTHER" id="PTHR10188:SF8">
    <property type="entry name" value="THREONINE ASPARTASE 1"/>
    <property type="match status" value="1"/>
</dbReference>
<feature type="site" description="Cleavage; by autolysis" evidence="3">
    <location>
        <begin position="175"/>
        <end position="176"/>
    </location>
</feature>
<accession>A0AAV5UAD3</accession>
<dbReference type="InterPro" id="IPR000246">
    <property type="entry name" value="Peptidase_T2"/>
</dbReference>
<reference evidence="4" key="1">
    <citation type="submission" date="2023-10" db="EMBL/GenBank/DDBJ databases">
        <title>Genome assembly of Pristionchus species.</title>
        <authorList>
            <person name="Yoshida K."/>
            <person name="Sommer R.J."/>
        </authorList>
    </citation>
    <scope>NUCLEOTIDE SEQUENCE</scope>
    <source>
        <strain evidence="4">RS0144</strain>
    </source>
</reference>
<evidence type="ECO:0000256" key="3">
    <source>
        <dbReference type="PIRSR" id="PIRSR600246-3"/>
    </source>
</evidence>
<sequence length="383" mass="41451">MSCQRSNEKTSRIVVLHGGVTFRDSRSSLEVCKRVMKASNGAVEAVENLEHSGSFNAGRGSSLTREGTVEIEAAVCAVDEEGELSFGGVGACSRVASPVRVAEALADSRREQQENGLIDPMVLVGEGVEKWATDNGMEVLEESFKSAESDKEWRKAMDLINGATSSVNDSMRAMDTVGAADLSLTDWSSTAACSSGGVILKRPGRLGHCTTFGAGVWVEQRDVQESDYRIRGSVSICLTGCGEAIVRLDAARSIGKKITERCPFTSLPEVIAAFYKASLHSENRLLKRVNPAHLFMGGVAIVREEKRRVEGGGGGGDESLAATQLEESTDEEDLEWLETLDLIVFHNTPFLPVAWKDERGKVRAMMSRREKETDGVTVTVFPL</sequence>
<keyword evidence="5" id="KW-1185">Reference proteome</keyword>
<dbReference type="InterPro" id="IPR037464">
    <property type="entry name" value="Taspase1"/>
</dbReference>
<dbReference type="GO" id="GO:0004298">
    <property type="term" value="F:threonine-type endopeptidase activity"/>
    <property type="evidence" value="ECO:0007669"/>
    <property type="project" value="InterPro"/>
</dbReference>
<dbReference type="PANTHER" id="PTHR10188">
    <property type="entry name" value="L-ASPARAGINASE"/>
    <property type="match status" value="1"/>
</dbReference>
<proteinExistence type="inferred from homology"/>
<dbReference type="GO" id="GO:0051604">
    <property type="term" value="P:protein maturation"/>
    <property type="evidence" value="ECO:0007669"/>
    <property type="project" value="TreeGrafter"/>
</dbReference>
<organism evidence="4 5">
    <name type="scientific">Pristionchus entomophagus</name>
    <dbReference type="NCBI Taxonomy" id="358040"/>
    <lineage>
        <taxon>Eukaryota</taxon>
        <taxon>Metazoa</taxon>
        <taxon>Ecdysozoa</taxon>
        <taxon>Nematoda</taxon>
        <taxon>Chromadorea</taxon>
        <taxon>Rhabditida</taxon>
        <taxon>Rhabditina</taxon>
        <taxon>Diplogasteromorpha</taxon>
        <taxon>Diplogasteroidea</taxon>
        <taxon>Neodiplogasteridae</taxon>
        <taxon>Pristionchus</taxon>
    </lineage>
</organism>
<evidence type="ECO:0008006" key="6">
    <source>
        <dbReference type="Google" id="ProtNLM"/>
    </source>
</evidence>
<gene>
    <name evidence="4" type="ORF">PENTCL1PPCAC_25600</name>
</gene>